<organism evidence="1 2">
    <name type="scientific">Phytophthora lilii</name>
    <dbReference type="NCBI Taxonomy" id="2077276"/>
    <lineage>
        <taxon>Eukaryota</taxon>
        <taxon>Sar</taxon>
        <taxon>Stramenopiles</taxon>
        <taxon>Oomycota</taxon>
        <taxon>Peronosporomycetes</taxon>
        <taxon>Peronosporales</taxon>
        <taxon>Peronosporaceae</taxon>
        <taxon>Phytophthora</taxon>
    </lineage>
</organism>
<dbReference type="AlphaFoldDB" id="A0A9W6U8F4"/>
<name>A0A9W6U8F4_9STRA</name>
<sequence>MRQEEMKSAVALCKKQQLLNNFAGDIKAQRDPVFDGLVVGLDEIYTTVDTVFNKLLIHQLLAPDETICQKQATRRNSSNSLIGTMFHLIPAPLKEQFGVVLPSWIEKPHIT</sequence>
<reference evidence="1" key="1">
    <citation type="submission" date="2023-04" db="EMBL/GenBank/DDBJ databases">
        <title>Phytophthora lilii NBRC 32176.</title>
        <authorList>
            <person name="Ichikawa N."/>
            <person name="Sato H."/>
            <person name="Tonouchi N."/>
        </authorList>
    </citation>
    <scope>NUCLEOTIDE SEQUENCE</scope>
    <source>
        <strain evidence="1">NBRC 32176</strain>
    </source>
</reference>
<protein>
    <submittedName>
        <fullName evidence="1">Unnamed protein product</fullName>
    </submittedName>
</protein>
<proteinExistence type="predicted"/>
<dbReference type="OrthoDB" id="125618at2759"/>
<accession>A0A9W6U8F4</accession>
<evidence type="ECO:0000313" key="1">
    <source>
        <dbReference type="EMBL" id="GMF28402.1"/>
    </source>
</evidence>
<evidence type="ECO:0000313" key="2">
    <source>
        <dbReference type="Proteomes" id="UP001165083"/>
    </source>
</evidence>
<dbReference type="EMBL" id="BSXW01000712">
    <property type="protein sequence ID" value="GMF28402.1"/>
    <property type="molecule type" value="Genomic_DNA"/>
</dbReference>
<keyword evidence="2" id="KW-1185">Reference proteome</keyword>
<gene>
    <name evidence="1" type="ORF">Plil01_001195800</name>
</gene>
<comment type="caution">
    <text evidence="1">The sequence shown here is derived from an EMBL/GenBank/DDBJ whole genome shotgun (WGS) entry which is preliminary data.</text>
</comment>
<dbReference type="Proteomes" id="UP001165083">
    <property type="component" value="Unassembled WGS sequence"/>
</dbReference>